<dbReference type="InterPro" id="IPR024661">
    <property type="entry name" value="RNA_pol_III_Rpc31"/>
</dbReference>
<dbReference type="PANTHER" id="PTHR15367">
    <property type="entry name" value="DNA-DIRECTED RNA POLYMERASE III"/>
    <property type="match status" value="1"/>
</dbReference>
<evidence type="ECO:0000256" key="3">
    <source>
        <dbReference type="ARBA" id="ARBA00023242"/>
    </source>
</evidence>
<feature type="region of interest" description="Disordered" evidence="4">
    <location>
        <begin position="133"/>
        <end position="190"/>
    </location>
</feature>
<comment type="similarity">
    <text evidence="2">Belongs to the eukaryotic RPC7 RNA polymerase subunit family.</text>
</comment>
<dbReference type="OrthoDB" id="20830at2759"/>
<dbReference type="AlphaFoldDB" id="A0A8J4PU96"/>
<keyword evidence="6" id="KW-1185">Reference proteome</keyword>
<accession>A0A8J4PU96</accession>
<evidence type="ECO:0000313" key="5">
    <source>
        <dbReference type="EMBL" id="KAF2074943.1"/>
    </source>
</evidence>
<feature type="region of interest" description="Disordered" evidence="4">
    <location>
        <begin position="1"/>
        <end position="27"/>
    </location>
</feature>
<sequence length="190" mass="22172">MYNNRRDDIDDEDDEDAKKKEALLSKIPPPLYPPRKDIPYLPTIDYHNYPMTFTAMKYRQNAAYSKYNLNTEKIILAQRDGVDRYSNRFQSSTKELNTSIINKLPVSVGYVPYELIFNRKKPKKKMNTALKSLDEIAKQEEEGGEENKEGEDGEEEEEEESDMENDEYLQNDLEDDDDDDDSDGDDEANF</sequence>
<feature type="compositionally biased region" description="Basic and acidic residues" evidence="4">
    <location>
        <begin position="133"/>
        <end position="147"/>
    </location>
</feature>
<evidence type="ECO:0000256" key="4">
    <source>
        <dbReference type="SAM" id="MobiDB-lite"/>
    </source>
</evidence>
<evidence type="ECO:0008006" key="7">
    <source>
        <dbReference type="Google" id="ProtNLM"/>
    </source>
</evidence>
<dbReference type="EMBL" id="AJWJ01000121">
    <property type="protein sequence ID" value="KAF2074943.1"/>
    <property type="molecule type" value="Genomic_DNA"/>
</dbReference>
<dbReference type="Proteomes" id="UP000695562">
    <property type="component" value="Unassembled WGS sequence"/>
</dbReference>
<evidence type="ECO:0000256" key="2">
    <source>
        <dbReference type="ARBA" id="ARBA00008352"/>
    </source>
</evidence>
<dbReference type="PANTHER" id="PTHR15367:SF2">
    <property type="entry name" value="DNA-DIRECTED RNA POLYMERASE III SUBUNIT"/>
    <property type="match status" value="1"/>
</dbReference>
<reference evidence="5" key="1">
    <citation type="submission" date="2020-01" db="EMBL/GenBank/DDBJ databases">
        <title>Development of genomics and gene disruption for Polysphondylium violaceum indicates a role for the polyketide synthase stlB in stalk morphogenesis.</title>
        <authorList>
            <person name="Narita B."/>
            <person name="Kawabe Y."/>
            <person name="Kin K."/>
            <person name="Saito T."/>
            <person name="Gibbs R."/>
            <person name="Kuspa A."/>
            <person name="Muzny D."/>
            <person name="Queller D."/>
            <person name="Richards S."/>
            <person name="Strassman J."/>
            <person name="Sucgang R."/>
            <person name="Worley K."/>
            <person name="Schaap P."/>
        </authorList>
    </citation>
    <scope>NUCLEOTIDE SEQUENCE</scope>
    <source>
        <strain evidence="5">QSvi11</strain>
    </source>
</reference>
<feature type="compositionally biased region" description="Acidic residues" evidence="4">
    <location>
        <begin position="148"/>
        <end position="190"/>
    </location>
</feature>
<evidence type="ECO:0000313" key="6">
    <source>
        <dbReference type="Proteomes" id="UP000695562"/>
    </source>
</evidence>
<dbReference type="GO" id="GO:0006383">
    <property type="term" value="P:transcription by RNA polymerase III"/>
    <property type="evidence" value="ECO:0007669"/>
    <property type="project" value="InterPro"/>
</dbReference>
<evidence type="ECO:0000256" key="1">
    <source>
        <dbReference type="ARBA" id="ARBA00004123"/>
    </source>
</evidence>
<name>A0A8J4PU96_9MYCE</name>
<protein>
    <recommendedName>
        <fullName evidence="7">DNA-directed RNA polymerase III subunit</fullName>
    </recommendedName>
</protein>
<proteinExistence type="inferred from homology"/>
<comment type="caution">
    <text evidence="5">The sequence shown here is derived from an EMBL/GenBank/DDBJ whole genome shotgun (WGS) entry which is preliminary data.</text>
</comment>
<dbReference type="GO" id="GO:0005666">
    <property type="term" value="C:RNA polymerase III complex"/>
    <property type="evidence" value="ECO:0007669"/>
    <property type="project" value="TreeGrafter"/>
</dbReference>
<comment type="subcellular location">
    <subcellularLocation>
        <location evidence="1">Nucleus</location>
    </subcellularLocation>
</comment>
<keyword evidence="3" id="KW-0539">Nucleus</keyword>
<organism evidence="5 6">
    <name type="scientific">Polysphondylium violaceum</name>
    <dbReference type="NCBI Taxonomy" id="133409"/>
    <lineage>
        <taxon>Eukaryota</taxon>
        <taxon>Amoebozoa</taxon>
        <taxon>Evosea</taxon>
        <taxon>Eumycetozoa</taxon>
        <taxon>Dictyostelia</taxon>
        <taxon>Dictyosteliales</taxon>
        <taxon>Dictyosteliaceae</taxon>
        <taxon>Polysphondylium</taxon>
    </lineage>
</organism>
<gene>
    <name evidence="5" type="ORF">CYY_003729</name>
</gene>